<feature type="domain" description="C2H2-type" evidence="7">
    <location>
        <begin position="349"/>
        <end position="377"/>
    </location>
</feature>
<dbReference type="PROSITE" id="PS50157">
    <property type="entry name" value="ZINC_FINGER_C2H2_2"/>
    <property type="match status" value="5"/>
</dbReference>
<accession>A0A811VE90</accession>
<dbReference type="EMBL" id="CAJHJT010000056">
    <property type="protein sequence ID" value="CAD7013656.1"/>
    <property type="molecule type" value="Genomic_DNA"/>
</dbReference>
<dbReference type="InterPro" id="IPR013087">
    <property type="entry name" value="Znf_C2H2_type"/>
</dbReference>
<dbReference type="Gene3D" id="3.40.1800.20">
    <property type="match status" value="1"/>
</dbReference>
<keyword evidence="1" id="KW-0479">Metal-binding</keyword>
<keyword evidence="2" id="KW-0677">Repeat</keyword>
<evidence type="ECO:0000256" key="6">
    <source>
        <dbReference type="SAM" id="MobiDB-lite"/>
    </source>
</evidence>
<feature type="domain" description="C2H2-type" evidence="7">
    <location>
        <begin position="229"/>
        <end position="257"/>
    </location>
</feature>
<evidence type="ECO:0000256" key="1">
    <source>
        <dbReference type="ARBA" id="ARBA00022723"/>
    </source>
</evidence>
<dbReference type="Proteomes" id="UP000606786">
    <property type="component" value="Unassembled WGS sequence"/>
</dbReference>
<dbReference type="AlphaFoldDB" id="A0A811VE90"/>
<feature type="domain" description="C2H2-type" evidence="7">
    <location>
        <begin position="319"/>
        <end position="346"/>
    </location>
</feature>
<keyword evidence="9" id="KW-1185">Reference proteome</keyword>
<evidence type="ECO:0000256" key="5">
    <source>
        <dbReference type="PROSITE-ProRule" id="PRU00042"/>
    </source>
</evidence>
<reference evidence="8" key="1">
    <citation type="submission" date="2020-11" db="EMBL/GenBank/DDBJ databases">
        <authorList>
            <person name="Whitehead M."/>
        </authorList>
    </citation>
    <scope>NUCLEOTIDE SEQUENCE</scope>
    <source>
        <strain evidence="8">EGII</strain>
    </source>
</reference>
<dbReference type="SUPFAM" id="SSF57667">
    <property type="entry name" value="beta-beta-alpha zinc fingers"/>
    <property type="match status" value="4"/>
</dbReference>
<evidence type="ECO:0000313" key="9">
    <source>
        <dbReference type="Proteomes" id="UP000606786"/>
    </source>
</evidence>
<evidence type="ECO:0000259" key="7">
    <source>
        <dbReference type="PROSITE" id="PS50157"/>
    </source>
</evidence>
<dbReference type="PANTHER" id="PTHR24379">
    <property type="entry name" value="KRAB AND ZINC FINGER DOMAIN-CONTAINING"/>
    <property type="match status" value="1"/>
</dbReference>
<dbReference type="SMART" id="SM00355">
    <property type="entry name" value="ZnF_C2H2"/>
    <property type="match status" value="8"/>
</dbReference>
<evidence type="ECO:0000313" key="8">
    <source>
        <dbReference type="EMBL" id="CAD7013656.1"/>
    </source>
</evidence>
<name>A0A811VE90_CERCA</name>
<feature type="region of interest" description="Disordered" evidence="6">
    <location>
        <begin position="133"/>
        <end position="155"/>
    </location>
</feature>
<dbReference type="Pfam" id="PF00096">
    <property type="entry name" value="zf-C2H2"/>
    <property type="match status" value="4"/>
</dbReference>
<feature type="domain" description="C2H2-type" evidence="7">
    <location>
        <begin position="260"/>
        <end position="287"/>
    </location>
</feature>
<dbReference type="PROSITE" id="PS00028">
    <property type="entry name" value="ZINC_FINGER_C2H2_1"/>
    <property type="match status" value="6"/>
</dbReference>
<comment type="caution">
    <text evidence="8">The sequence shown here is derived from an EMBL/GenBank/DDBJ whole genome shotgun (WGS) entry which is preliminary data.</text>
</comment>
<proteinExistence type="predicted"/>
<keyword evidence="3 5" id="KW-0863">Zinc-finger</keyword>
<dbReference type="Gene3D" id="3.30.160.60">
    <property type="entry name" value="Classic Zinc Finger"/>
    <property type="match status" value="4"/>
</dbReference>
<dbReference type="InterPro" id="IPR036236">
    <property type="entry name" value="Znf_C2H2_sf"/>
</dbReference>
<organism evidence="8 9">
    <name type="scientific">Ceratitis capitata</name>
    <name type="common">Mediterranean fruit fly</name>
    <name type="synonym">Tephritis capitata</name>
    <dbReference type="NCBI Taxonomy" id="7213"/>
    <lineage>
        <taxon>Eukaryota</taxon>
        <taxon>Metazoa</taxon>
        <taxon>Ecdysozoa</taxon>
        <taxon>Arthropoda</taxon>
        <taxon>Hexapoda</taxon>
        <taxon>Insecta</taxon>
        <taxon>Pterygota</taxon>
        <taxon>Neoptera</taxon>
        <taxon>Endopterygota</taxon>
        <taxon>Diptera</taxon>
        <taxon>Brachycera</taxon>
        <taxon>Muscomorpha</taxon>
        <taxon>Tephritoidea</taxon>
        <taxon>Tephritidae</taxon>
        <taxon>Ceratitis</taxon>
        <taxon>Ceratitis</taxon>
    </lineage>
</organism>
<gene>
    <name evidence="8" type="ORF">CCAP1982_LOCUS21698</name>
</gene>
<evidence type="ECO:0000256" key="4">
    <source>
        <dbReference type="ARBA" id="ARBA00022833"/>
    </source>
</evidence>
<dbReference type="GO" id="GO:0008270">
    <property type="term" value="F:zinc ion binding"/>
    <property type="evidence" value="ECO:0007669"/>
    <property type="project" value="UniProtKB-KW"/>
</dbReference>
<feature type="domain" description="C2H2-type" evidence="7">
    <location>
        <begin position="290"/>
        <end position="313"/>
    </location>
</feature>
<protein>
    <submittedName>
        <fullName evidence="8">(Mediterranean fruit fly) hypothetical protein</fullName>
    </submittedName>
</protein>
<keyword evidence="4" id="KW-0862">Zinc</keyword>
<dbReference type="OrthoDB" id="3565419at2759"/>
<evidence type="ECO:0000256" key="3">
    <source>
        <dbReference type="ARBA" id="ARBA00022771"/>
    </source>
</evidence>
<sequence length="430" mass="50291">MPLLINKVVCRQCWELVHSFHAFYVRVQSAHLAASITLKSLQELEIPFTEIKAYPDAVDELASPPTPLQRSPIELDEFNIEIYKNVEDSRNDSEFMPETVELTYSTADDSVVSNIMSKDVKNSLAEKKKKVLTEKKPNQKRKEKPSVAALRSPNEKQRLKTREYDEFIEKNFKLTCFLCQKSLTDFRELKLHYREEHKTNGYVKCCGKKLLKRGVLVDHIRFHNDPEYFKCEHCDKVFCDRGNLESHLKYFHASKERTAYKCEICSKEFYWRKVLVRHYQIHSSKGGKTVKCTECEKTFGSEYNMKQHLNLYHLRLYSKICDICGKSFTGGEAFRRHQREHSNLPRSKVKCEICGAELLTKNGLAQHIKAMHTEEYQKPQTCSICSKISPSLRAHTTHFRYMHATEEKHVCKICDKAFKRPNNLRVSNFT</sequence>
<dbReference type="PANTHER" id="PTHR24379:SF121">
    <property type="entry name" value="C2H2-TYPE DOMAIN-CONTAINING PROTEIN"/>
    <property type="match status" value="1"/>
</dbReference>
<evidence type="ECO:0000256" key="2">
    <source>
        <dbReference type="ARBA" id="ARBA00022737"/>
    </source>
</evidence>